<sequence>MSMPDYNAQMESFKRSDEAREEMLRDILERYEILLQERTILKQDYAMEQSMRRSLQGRVEHLESDLKGVDNNSFVLALIDGDGYVFQDMLLQAAADGGSEAASKLQQAIREHVVSLYSDSNSAASWPIVTHIYLSLDKFAQTLVKAGILKLQQDFRAFAQAFSVNQPLFSIIDVGFGKERADYRLKEMLRTFSGNPTCKHIVFGGCHDNGYLLDLDQYKHNEARASRITLLQTAATQPGFRSLPNFKKAQFDAVFRPQPLPDVSYYAQPPPLAHTQPLGHFQTQRSVPLRTKTTSPVAIQPAPYGHPSPGSTAPSLADSAETPPDASWATVGKQGGINGTYSIAPTPSKKKRYIYYNKAGQRLDENLPPRDKAATQAIEKRMNDVGKNLCNNYHLNRGRCDNGAFCHFQHEPRLTPAETNALRYKTRSLACKHRDCESFDCYLGHQCGVERETGRCTYATCNLRATHGMDQTKYERWDEDNNVEYAPS</sequence>
<dbReference type="Pfam" id="PF25543">
    <property type="entry name" value="zf-CCCH_tandem"/>
    <property type="match status" value="1"/>
</dbReference>
<evidence type="ECO:0000313" key="4">
    <source>
        <dbReference type="EMBL" id="KAF2660893.1"/>
    </source>
</evidence>
<dbReference type="InterPro" id="IPR000571">
    <property type="entry name" value="Znf_CCCH"/>
</dbReference>
<keyword evidence="5" id="KW-1185">Reference proteome</keyword>
<evidence type="ECO:0000259" key="3">
    <source>
        <dbReference type="PROSITE" id="PS50103"/>
    </source>
</evidence>
<dbReference type="PANTHER" id="PTHR37543">
    <property type="entry name" value="CCCH ZINC FINGER DNA BINDING PROTEIN (AFU_ORTHOLOGUE AFUA_5G12760)"/>
    <property type="match status" value="1"/>
</dbReference>
<feature type="region of interest" description="Disordered" evidence="2">
    <location>
        <begin position="292"/>
        <end position="343"/>
    </location>
</feature>
<dbReference type="InterPro" id="IPR057683">
    <property type="entry name" value="DUF7923"/>
</dbReference>
<dbReference type="EMBL" id="MU004297">
    <property type="protein sequence ID" value="KAF2660893.1"/>
    <property type="molecule type" value="Genomic_DNA"/>
</dbReference>
<dbReference type="GO" id="GO:0008270">
    <property type="term" value="F:zinc ion binding"/>
    <property type="evidence" value="ECO:0007669"/>
    <property type="project" value="UniProtKB-KW"/>
</dbReference>
<evidence type="ECO:0000256" key="2">
    <source>
        <dbReference type="SAM" id="MobiDB-lite"/>
    </source>
</evidence>
<dbReference type="AlphaFoldDB" id="A0A6A6TPL5"/>
<dbReference type="PANTHER" id="PTHR37543:SF1">
    <property type="entry name" value="CCCH ZINC FINGER DNA BINDING PROTEIN (AFU_ORTHOLOGUE AFUA_5G12760)"/>
    <property type="match status" value="1"/>
</dbReference>
<organism evidence="4 5">
    <name type="scientific">Lophiostoma macrostomum CBS 122681</name>
    <dbReference type="NCBI Taxonomy" id="1314788"/>
    <lineage>
        <taxon>Eukaryota</taxon>
        <taxon>Fungi</taxon>
        <taxon>Dikarya</taxon>
        <taxon>Ascomycota</taxon>
        <taxon>Pezizomycotina</taxon>
        <taxon>Dothideomycetes</taxon>
        <taxon>Pleosporomycetidae</taxon>
        <taxon>Pleosporales</taxon>
        <taxon>Lophiostomataceae</taxon>
        <taxon>Lophiostoma</taxon>
    </lineage>
</organism>
<dbReference type="Pfam" id="PF25540">
    <property type="entry name" value="DUF7923"/>
    <property type="match status" value="1"/>
</dbReference>
<evidence type="ECO:0000313" key="5">
    <source>
        <dbReference type="Proteomes" id="UP000799324"/>
    </source>
</evidence>
<feature type="zinc finger region" description="C3H1-type" evidence="1">
    <location>
        <begin position="384"/>
        <end position="413"/>
    </location>
</feature>
<proteinExistence type="predicted"/>
<accession>A0A6A6TPL5</accession>
<dbReference type="InterPro" id="IPR057654">
    <property type="entry name" value="Znf-CCCH_tandem"/>
</dbReference>
<evidence type="ECO:0000256" key="1">
    <source>
        <dbReference type="PROSITE-ProRule" id="PRU00723"/>
    </source>
</evidence>
<dbReference type="Proteomes" id="UP000799324">
    <property type="component" value="Unassembled WGS sequence"/>
</dbReference>
<dbReference type="Pfam" id="PF25542">
    <property type="entry name" value="zf-CCCH_12"/>
    <property type="match status" value="1"/>
</dbReference>
<keyword evidence="1" id="KW-0479">Metal-binding</keyword>
<name>A0A6A6TPL5_9PLEO</name>
<feature type="domain" description="C3H1-type" evidence="3">
    <location>
        <begin position="384"/>
        <end position="413"/>
    </location>
</feature>
<reference evidence="4" key="1">
    <citation type="journal article" date="2020" name="Stud. Mycol.">
        <title>101 Dothideomycetes genomes: a test case for predicting lifestyles and emergence of pathogens.</title>
        <authorList>
            <person name="Haridas S."/>
            <person name="Albert R."/>
            <person name="Binder M."/>
            <person name="Bloem J."/>
            <person name="Labutti K."/>
            <person name="Salamov A."/>
            <person name="Andreopoulos B."/>
            <person name="Baker S."/>
            <person name="Barry K."/>
            <person name="Bills G."/>
            <person name="Bluhm B."/>
            <person name="Cannon C."/>
            <person name="Castanera R."/>
            <person name="Culley D."/>
            <person name="Daum C."/>
            <person name="Ezra D."/>
            <person name="Gonzalez J."/>
            <person name="Henrissat B."/>
            <person name="Kuo A."/>
            <person name="Liang C."/>
            <person name="Lipzen A."/>
            <person name="Lutzoni F."/>
            <person name="Magnuson J."/>
            <person name="Mondo S."/>
            <person name="Nolan M."/>
            <person name="Ohm R."/>
            <person name="Pangilinan J."/>
            <person name="Park H.-J."/>
            <person name="Ramirez L."/>
            <person name="Alfaro M."/>
            <person name="Sun H."/>
            <person name="Tritt A."/>
            <person name="Yoshinaga Y."/>
            <person name="Zwiers L.-H."/>
            <person name="Turgeon B."/>
            <person name="Goodwin S."/>
            <person name="Spatafora J."/>
            <person name="Crous P."/>
            <person name="Grigoriev I."/>
        </authorList>
    </citation>
    <scope>NUCLEOTIDE SEQUENCE</scope>
    <source>
        <strain evidence="4">CBS 122681</strain>
    </source>
</reference>
<keyword evidence="1" id="KW-0863">Zinc-finger</keyword>
<keyword evidence="1" id="KW-0862">Zinc</keyword>
<gene>
    <name evidence="4" type="ORF">K491DRAFT_688013</name>
</gene>
<protein>
    <recommendedName>
        <fullName evidence="3">C3H1-type domain-containing protein</fullName>
    </recommendedName>
</protein>
<dbReference type="OrthoDB" id="2270193at2759"/>
<dbReference type="PROSITE" id="PS50103">
    <property type="entry name" value="ZF_C3H1"/>
    <property type="match status" value="1"/>
</dbReference>